<dbReference type="AlphaFoldDB" id="A0A871YCA1"/>
<reference evidence="3" key="1">
    <citation type="submission" date="2020-10" db="EMBL/GenBank/DDBJ databases">
        <title>Diverse heliorhodopsins detected via functional metagenomics in peat lake Actinobacteria, Chloroflexi and Archaea.</title>
        <authorList>
            <person name="Chazan A."/>
            <person name="Rozenberg A."/>
            <person name="Tahan R."/>
            <person name="Mannen K."/>
            <person name="Nagata T."/>
            <person name="Yaish S."/>
            <person name="Larom S."/>
            <person name="Kandori H."/>
            <person name="Inoue K."/>
            <person name="Beja O."/>
            <person name="Pushkarev A."/>
        </authorList>
    </citation>
    <scope>NUCLEOTIDE SEQUENCE</scope>
</reference>
<comment type="similarity">
    <text evidence="1">Belongs to the enoyl-CoA hydratase/isomerase family.</text>
</comment>
<dbReference type="PANTHER" id="PTHR11941">
    <property type="entry name" value="ENOYL-COA HYDRATASE-RELATED"/>
    <property type="match status" value="1"/>
</dbReference>
<dbReference type="Gene3D" id="3.90.226.10">
    <property type="entry name" value="2-enoyl-CoA Hydratase, Chain A, domain 1"/>
    <property type="match status" value="1"/>
</dbReference>
<dbReference type="GO" id="GO:0006635">
    <property type="term" value="P:fatty acid beta-oxidation"/>
    <property type="evidence" value="ECO:0007669"/>
    <property type="project" value="TreeGrafter"/>
</dbReference>
<dbReference type="InterPro" id="IPR029045">
    <property type="entry name" value="ClpP/crotonase-like_dom_sf"/>
</dbReference>
<protein>
    <submittedName>
        <fullName evidence="3">Short-chain-enoyl-CoA hydratase</fullName>
        <ecNumber evidence="3">4.2.1.150</ecNumber>
    </submittedName>
</protein>
<evidence type="ECO:0000256" key="1">
    <source>
        <dbReference type="ARBA" id="ARBA00005254"/>
    </source>
</evidence>
<gene>
    <name evidence="3" type="primary">crt</name>
    <name evidence="3" type="ORF">HULAa30F3_00007</name>
</gene>
<dbReference type="EMBL" id="MW122882">
    <property type="protein sequence ID" value="QOV09054.1"/>
    <property type="molecule type" value="Genomic_DNA"/>
</dbReference>
<dbReference type="InterPro" id="IPR001753">
    <property type="entry name" value="Enoyl-CoA_hydra/iso"/>
</dbReference>
<dbReference type="Pfam" id="PF00378">
    <property type="entry name" value="ECH_1"/>
    <property type="match status" value="1"/>
</dbReference>
<dbReference type="SUPFAM" id="SSF52096">
    <property type="entry name" value="ClpP/crotonase"/>
    <property type="match status" value="1"/>
</dbReference>
<accession>A0A871YCA1</accession>
<dbReference type="EC" id="4.2.1.150" evidence="3"/>
<dbReference type="GO" id="GO:0018812">
    <property type="term" value="F:3-hydroxyacyl-CoA dehydratase activity"/>
    <property type="evidence" value="ECO:0007669"/>
    <property type="project" value="UniProtKB-EC"/>
</dbReference>
<name>A0A871YCA1_9CHLR</name>
<proteinExistence type="inferred from homology"/>
<organism evidence="3">
    <name type="scientific">uncultured Dehalococcoidia bacterium</name>
    <dbReference type="NCBI Taxonomy" id="498747"/>
    <lineage>
        <taxon>Bacteria</taxon>
        <taxon>Bacillati</taxon>
        <taxon>Chloroflexota</taxon>
        <taxon>Dehalococcoidia</taxon>
        <taxon>environmental samples</taxon>
    </lineage>
</organism>
<evidence type="ECO:0000256" key="2">
    <source>
        <dbReference type="ARBA" id="ARBA00023239"/>
    </source>
</evidence>
<evidence type="ECO:0000313" key="3">
    <source>
        <dbReference type="EMBL" id="QOV09054.1"/>
    </source>
</evidence>
<keyword evidence="2 3" id="KW-0456">Lyase</keyword>
<dbReference type="PANTHER" id="PTHR11941:SF54">
    <property type="entry name" value="ENOYL-COA HYDRATASE, MITOCHONDRIAL"/>
    <property type="match status" value="1"/>
</dbReference>
<sequence length="237" mass="26183">MGEFQTLLFEKQNRIASITLNRPRALNTYNLQMRDEMYQILEAIASDTEISVVVLKGTGEKGFCAGADLSEFLTAPSPIIAREIRWLRDVWGHFLKLPQPLIAAVHGFVMGSGVEMTLCSDIRIATEDARFGLPETRLGLIPVAGATQTLPREAGYSAAADILFSARTIDAPEALRIGLINRIVTREKLYPTAYEMAESIASRNPACVRRMKQAVMRGLDLNLPKGLQLERSLASLH</sequence>
<dbReference type="CDD" id="cd06558">
    <property type="entry name" value="crotonase-like"/>
    <property type="match status" value="1"/>
</dbReference>
<dbReference type="FunFam" id="3.90.226.10:FF:000009">
    <property type="entry name" value="Carnitinyl-CoA dehydratase"/>
    <property type="match status" value="1"/>
</dbReference>